<name>A0A061FJK4_THECC</name>
<dbReference type="Proteomes" id="UP000026915">
    <property type="component" value="Chromosome 10"/>
</dbReference>
<gene>
    <name evidence="2" type="ORF">TCM_042343</name>
</gene>
<organism evidence="2 3">
    <name type="scientific">Theobroma cacao</name>
    <name type="common">Cacao</name>
    <name type="synonym">Cocoa</name>
    <dbReference type="NCBI Taxonomy" id="3641"/>
    <lineage>
        <taxon>Eukaryota</taxon>
        <taxon>Viridiplantae</taxon>
        <taxon>Streptophyta</taxon>
        <taxon>Embryophyta</taxon>
        <taxon>Tracheophyta</taxon>
        <taxon>Spermatophyta</taxon>
        <taxon>Magnoliopsida</taxon>
        <taxon>eudicotyledons</taxon>
        <taxon>Gunneridae</taxon>
        <taxon>Pentapetalae</taxon>
        <taxon>rosids</taxon>
        <taxon>malvids</taxon>
        <taxon>Malvales</taxon>
        <taxon>Malvaceae</taxon>
        <taxon>Byttnerioideae</taxon>
        <taxon>Theobroma</taxon>
    </lineage>
</organism>
<evidence type="ECO:0000313" key="3">
    <source>
        <dbReference type="Proteomes" id="UP000026915"/>
    </source>
</evidence>
<dbReference type="InterPro" id="IPR036410">
    <property type="entry name" value="HSP_DnaJ_Cys-rich_dom_sf"/>
</dbReference>
<reference evidence="2 3" key="1">
    <citation type="journal article" date="2013" name="Genome Biol.">
        <title>The genome sequence of the most widely cultivated cacao type and its use to identify candidate genes regulating pod color.</title>
        <authorList>
            <person name="Motamayor J.C."/>
            <person name="Mockaitis K."/>
            <person name="Schmutz J."/>
            <person name="Haiminen N."/>
            <person name="Iii D.L."/>
            <person name="Cornejo O."/>
            <person name="Findley S.D."/>
            <person name="Zheng P."/>
            <person name="Utro F."/>
            <person name="Royaert S."/>
            <person name="Saski C."/>
            <person name="Jenkins J."/>
            <person name="Podicheti R."/>
            <person name="Zhao M."/>
            <person name="Scheffler B.E."/>
            <person name="Stack J.C."/>
            <person name="Feltus F.A."/>
            <person name="Mustiga G.M."/>
            <person name="Amores F."/>
            <person name="Phillips W."/>
            <person name="Marelli J.P."/>
            <person name="May G.D."/>
            <person name="Shapiro H."/>
            <person name="Ma J."/>
            <person name="Bustamante C.D."/>
            <person name="Schnell R.J."/>
            <person name="Main D."/>
            <person name="Gilbert D."/>
            <person name="Parida L."/>
            <person name="Kuhn D.N."/>
        </authorList>
    </citation>
    <scope>NUCLEOTIDE SEQUENCE [LARGE SCALE GENOMIC DNA]</scope>
    <source>
        <strain evidence="3">cv. Matina 1-6</strain>
    </source>
</reference>
<dbReference type="PANTHER" id="PTHR15852:SF54">
    <property type="entry name" value="PROTEIN SSUH2 HOMOLOG"/>
    <property type="match status" value="1"/>
</dbReference>
<dbReference type="InParanoid" id="A0A061FJK4"/>
<sequence length="213" mass="24034">MSMAVASAASLLTAVRLESWKSNGGVPARPRLSLAKPTWIIRTEAKPFSFSFSFPSLSIFHFPGQPNQPHQAYLFLRQNKIVSNVRRERVKKPNPPCVVCQGSGRVDCQYCYGRGRTNHVHLEMLPKGEWPKWCRTCGGSGLSYCSRCLGTGEYRYIMGFHFMKRDDDHTQDNKYQIQGDHGSQSAADRLLHHEQNNSDDEIERAGGNMDITA</sequence>
<evidence type="ECO:0000256" key="1">
    <source>
        <dbReference type="SAM" id="MobiDB-lite"/>
    </source>
</evidence>
<dbReference type="SUPFAM" id="SSF57938">
    <property type="entry name" value="DnaJ/Hsp40 cysteine-rich domain"/>
    <property type="match status" value="1"/>
</dbReference>
<dbReference type="HOGENOM" id="CLU_1296370_0_0_1"/>
<dbReference type="PANTHER" id="PTHR15852">
    <property type="entry name" value="PLASTID TRANSCRIPTIONALLY ACTIVE PROTEIN"/>
    <property type="match status" value="1"/>
</dbReference>
<evidence type="ECO:0000313" key="2">
    <source>
        <dbReference type="EMBL" id="EOY17530.1"/>
    </source>
</evidence>
<feature type="region of interest" description="Disordered" evidence="1">
    <location>
        <begin position="194"/>
        <end position="213"/>
    </location>
</feature>
<dbReference type="OMA" id="FHFMKTD"/>
<protein>
    <submittedName>
        <fullName evidence="2">DnaJ/Hsp40 cysteine-rich domain superfamily protein, putative</fullName>
    </submittedName>
</protein>
<proteinExistence type="predicted"/>
<dbReference type="AlphaFoldDB" id="A0A061FJK4"/>
<keyword evidence="3" id="KW-1185">Reference proteome</keyword>
<accession>A0A061FJK4</accession>
<dbReference type="Gramene" id="EOY17530">
    <property type="protein sequence ID" value="EOY17530"/>
    <property type="gene ID" value="TCM_042343"/>
</dbReference>
<dbReference type="eggNOG" id="ENOG502S2XS">
    <property type="taxonomic scope" value="Eukaryota"/>
</dbReference>
<dbReference type="EMBL" id="CM001888">
    <property type="protein sequence ID" value="EOY17530.1"/>
    <property type="molecule type" value="Genomic_DNA"/>
</dbReference>